<dbReference type="AlphaFoldDB" id="A0A5N5JVZ5"/>
<keyword evidence="3" id="KW-1185">Reference proteome</keyword>
<evidence type="ECO:0000313" key="2">
    <source>
        <dbReference type="EMBL" id="KAB5521843.1"/>
    </source>
</evidence>
<gene>
    <name evidence="2" type="ORF">DKX38_026162</name>
</gene>
<proteinExistence type="predicted"/>
<feature type="compositionally biased region" description="Acidic residues" evidence="1">
    <location>
        <begin position="60"/>
        <end position="77"/>
    </location>
</feature>
<comment type="caution">
    <text evidence="2">The sequence shown here is derived from an EMBL/GenBank/DDBJ whole genome shotgun (WGS) entry which is preliminary data.</text>
</comment>
<organism evidence="2 3">
    <name type="scientific">Salix brachista</name>
    <dbReference type="NCBI Taxonomy" id="2182728"/>
    <lineage>
        <taxon>Eukaryota</taxon>
        <taxon>Viridiplantae</taxon>
        <taxon>Streptophyta</taxon>
        <taxon>Embryophyta</taxon>
        <taxon>Tracheophyta</taxon>
        <taxon>Spermatophyta</taxon>
        <taxon>Magnoliopsida</taxon>
        <taxon>eudicotyledons</taxon>
        <taxon>Gunneridae</taxon>
        <taxon>Pentapetalae</taxon>
        <taxon>rosids</taxon>
        <taxon>fabids</taxon>
        <taxon>Malpighiales</taxon>
        <taxon>Salicaceae</taxon>
        <taxon>Saliceae</taxon>
        <taxon>Salix</taxon>
    </lineage>
</organism>
<dbReference type="EMBL" id="VDCV01000016">
    <property type="protein sequence ID" value="KAB5521843.1"/>
    <property type="molecule type" value="Genomic_DNA"/>
</dbReference>
<feature type="region of interest" description="Disordered" evidence="1">
    <location>
        <begin position="27"/>
        <end position="83"/>
    </location>
</feature>
<sequence length="83" mass="9762">MSTLAKKEAEFIEVKKRWRLRKMAKFSLEDGEGPSFPRPKRQRPSYPSPPPPDFTMEEIVREDEESDEDEEEDDVDTSDGTWK</sequence>
<dbReference type="Proteomes" id="UP000326939">
    <property type="component" value="Chromosome 16"/>
</dbReference>
<protein>
    <submittedName>
        <fullName evidence="2">Uncharacterized protein</fullName>
    </submittedName>
</protein>
<evidence type="ECO:0000313" key="3">
    <source>
        <dbReference type="Proteomes" id="UP000326939"/>
    </source>
</evidence>
<name>A0A5N5JVZ5_9ROSI</name>
<evidence type="ECO:0000256" key="1">
    <source>
        <dbReference type="SAM" id="MobiDB-lite"/>
    </source>
</evidence>
<reference evidence="3" key="1">
    <citation type="journal article" date="2019" name="Gigascience">
        <title>De novo genome assembly of the endangered Acer yangbiense, a plant species with extremely small populations endemic to Yunnan Province, China.</title>
        <authorList>
            <person name="Yang J."/>
            <person name="Wariss H.M."/>
            <person name="Tao L."/>
            <person name="Zhang R."/>
            <person name="Yun Q."/>
            <person name="Hollingsworth P."/>
            <person name="Dao Z."/>
            <person name="Luo G."/>
            <person name="Guo H."/>
            <person name="Ma Y."/>
            <person name="Sun W."/>
        </authorList>
    </citation>
    <scope>NUCLEOTIDE SEQUENCE [LARGE SCALE GENOMIC DNA]</scope>
    <source>
        <strain evidence="3">cv. br00</strain>
    </source>
</reference>
<accession>A0A5N5JVZ5</accession>